<evidence type="ECO:0000256" key="1">
    <source>
        <dbReference type="PROSITE-ProRule" id="PRU00023"/>
    </source>
</evidence>
<name>A0A3D8SII9_9EURO</name>
<dbReference type="AlphaFoldDB" id="A0A3D8SII9"/>
<dbReference type="Proteomes" id="UP000256690">
    <property type="component" value="Unassembled WGS sequence"/>
</dbReference>
<reference evidence="3 4" key="1">
    <citation type="journal article" date="2018" name="IMA Fungus">
        <title>IMA Genome-F 9: Draft genome sequence of Annulohypoxylon stygium, Aspergillus mulundensis, Berkeleyomyces basicola (syn. Thielaviopsis basicola), Ceratocystis smalleyi, two Cercospora beticola strains, Coleophoma cylindrospora, Fusarium fracticaudum, Phialophora cf. hyalina, and Morchella septimelata.</title>
        <authorList>
            <person name="Wingfield B.D."/>
            <person name="Bills G.F."/>
            <person name="Dong Y."/>
            <person name="Huang W."/>
            <person name="Nel W.J."/>
            <person name="Swalarsk-Parry B.S."/>
            <person name="Vaghefi N."/>
            <person name="Wilken P.M."/>
            <person name="An Z."/>
            <person name="de Beer Z.W."/>
            <person name="De Vos L."/>
            <person name="Chen L."/>
            <person name="Duong T.A."/>
            <person name="Gao Y."/>
            <person name="Hammerbacher A."/>
            <person name="Kikkert J.R."/>
            <person name="Li Y."/>
            <person name="Li H."/>
            <person name="Li K."/>
            <person name="Li Q."/>
            <person name="Liu X."/>
            <person name="Ma X."/>
            <person name="Naidoo K."/>
            <person name="Pethybridge S.J."/>
            <person name="Sun J."/>
            <person name="Steenkamp E.T."/>
            <person name="van der Nest M.A."/>
            <person name="van Wyk S."/>
            <person name="Wingfield M.J."/>
            <person name="Xiong C."/>
            <person name="Yue Q."/>
            <person name="Zhang X."/>
        </authorList>
    </citation>
    <scope>NUCLEOTIDE SEQUENCE [LARGE SCALE GENOMIC DNA]</scope>
    <source>
        <strain evidence="3 4">DSM 5745</strain>
    </source>
</reference>
<sequence length="1032" mass="114652">MVDPLSVAASAAGLISLGIESCKTIVHYCSHIHGCNEDVDAIALKAGGLLTTLQSLAALLDETDQLNPKVAADIREKILQNQQWVEKINDRISKLSVTAQGTGLGERLRVSAKKATYPFNKDTLLGTLDLLQGLQMNLHTALLALQIQHASAIARQAEVTTRMETLVRARLDQLDSTMGRMTLAISNATQQKQLEATYPTQGMSRRSAVRATCTCLEMGVSSLESLRLPRACPRHRRIQTKARARVFRFASAWLGLSVEATISIITGGNGVSVCPTLRVQSIVMDDSPGFELVRTCPPLDSTTEEISQHYHTIVQKLQLAFDQGYASPYDRLEDGRTLLHVACQRPGSVNDCLLKYLVNAGCPINEPNSYSDTPLSQILCNWNYHRGDPMMERMAITLVELGALVQDEYLVYWQSAEVLSRVWSHYEETSAVSNLVDAILSHSRERLQRALEMNHERDLSLLYRLCLSWADGIGILHETGKAISAEEKSLLLDEAVQFKLPEAALALVNAGAPVTPAHIFASKSVHLERDLFTAFLSQAERLSELVKTHLPPHIQASLGIQEGQWLDRKAAEAYAELNSCGVQMDENLRYTDNCSVFHNNDLTVSQMQRLYEAGFRDMDSRDDQGYTPVMLTVSPFDFSPYDSICRNVGGAQWLVDKGASLDNERPDDRLPARHIIALNLAARLAGRLRAPLLNGFDEPLETIQDILSLPTPASILHCADIPHVAIDDKQVGPPCFCLRSGSCPLHLGLRYIIHVHYHEPPDDEENNPWEWAQTAFEMLLDAPQIAPTISNQIIRLITFTDIQLTHTCYGFERDSGYKLVEVQPFDQDDAAEIHEEENAFIEELEGFVPQLQREFEAMQIPLWGFIQTHWCARMREHLLEQGETVASTGYGDIRMRERQILVTIDLPKEALIVSPSHSTARAAPAALQHHRQDPPQARQPSSSLNRVQPGRPACLPSHSATVDIVSGIRYTSILHGASTLPYLRIYTNVPIILAALDATVCRPCRKDNYIAGSDSYLELTGFIAAADTKEEL</sequence>
<evidence type="ECO:0000313" key="3">
    <source>
        <dbReference type="EMBL" id="RDW86106.1"/>
    </source>
</evidence>
<feature type="region of interest" description="Disordered" evidence="2">
    <location>
        <begin position="922"/>
        <end position="950"/>
    </location>
</feature>
<dbReference type="GeneID" id="38113118"/>
<proteinExistence type="predicted"/>
<keyword evidence="4" id="KW-1185">Reference proteome</keyword>
<dbReference type="RefSeq" id="XP_026605630.1">
    <property type="nucleotide sequence ID" value="XM_026744764.1"/>
</dbReference>
<protein>
    <submittedName>
        <fullName evidence="3">Uncharacterized protein</fullName>
    </submittedName>
</protein>
<gene>
    <name evidence="3" type="ORF">DSM5745_02748</name>
</gene>
<dbReference type="InterPro" id="IPR002110">
    <property type="entry name" value="Ankyrin_rpt"/>
</dbReference>
<comment type="caution">
    <text evidence="3">The sequence shown here is derived from an EMBL/GenBank/DDBJ whole genome shotgun (WGS) entry which is preliminary data.</text>
</comment>
<dbReference type="InterPro" id="IPR036770">
    <property type="entry name" value="Ankyrin_rpt-contain_sf"/>
</dbReference>
<organism evidence="3 4">
    <name type="scientific">Aspergillus mulundensis</name>
    <dbReference type="NCBI Taxonomy" id="1810919"/>
    <lineage>
        <taxon>Eukaryota</taxon>
        <taxon>Fungi</taxon>
        <taxon>Dikarya</taxon>
        <taxon>Ascomycota</taxon>
        <taxon>Pezizomycotina</taxon>
        <taxon>Eurotiomycetes</taxon>
        <taxon>Eurotiomycetidae</taxon>
        <taxon>Eurotiales</taxon>
        <taxon>Aspergillaceae</taxon>
        <taxon>Aspergillus</taxon>
        <taxon>Aspergillus subgen. Nidulantes</taxon>
    </lineage>
</organism>
<dbReference type="PROSITE" id="PS50088">
    <property type="entry name" value="ANK_REPEAT"/>
    <property type="match status" value="1"/>
</dbReference>
<dbReference type="SUPFAM" id="SSF48403">
    <property type="entry name" value="Ankyrin repeat"/>
    <property type="match status" value="1"/>
</dbReference>
<accession>A0A3D8SII9</accession>
<evidence type="ECO:0000256" key="2">
    <source>
        <dbReference type="SAM" id="MobiDB-lite"/>
    </source>
</evidence>
<dbReference type="EMBL" id="PVWQ01000003">
    <property type="protein sequence ID" value="RDW86106.1"/>
    <property type="molecule type" value="Genomic_DNA"/>
</dbReference>
<evidence type="ECO:0000313" key="4">
    <source>
        <dbReference type="Proteomes" id="UP000256690"/>
    </source>
</evidence>
<dbReference type="OrthoDB" id="1577640at2759"/>
<keyword evidence="1" id="KW-0040">ANK repeat</keyword>
<dbReference type="Gene3D" id="1.25.40.20">
    <property type="entry name" value="Ankyrin repeat-containing domain"/>
    <property type="match status" value="1"/>
</dbReference>
<feature type="repeat" description="ANK" evidence="1">
    <location>
        <begin position="334"/>
        <end position="369"/>
    </location>
</feature>